<dbReference type="PANTHER" id="PTHR33202">
    <property type="entry name" value="ZINC UPTAKE REGULATION PROTEIN"/>
    <property type="match status" value="1"/>
</dbReference>
<dbReference type="PANTHER" id="PTHR33202:SF6">
    <property type="entry name" value="ZINC UPTAKE REGULATION PROTEIN"/>
    <property type="match status" value="1"/>
</dbReference>
<evidence type="ECO:0000256" key="1">
    <source>
        <dbReference type="ARBA" id="ARBA00007957"/>
    </source>
</evidence>
<comment type="cofactor">
    <cofactor evidence="7">
        <name>Zn(2+)</name>
        <dbReference type="ChEBI" id="CHEBI:29105"/>
    </cofactor>
    <text evidence="7">Binds 1 zinc ion per subunit.</text>
</comment>
<dbReference type="GO" id="GO:0045892">
    <property type="term" value="P:negative regulation of DNA-templated transcription"/>
    <property type="evidence" value="ECO:0007669"/>
    <property type="project" value="TreeGrafter"/>
</dbReference>
<feature type="binding site" evidence="7">
    <location>
        <position position="158"/>
    </location>
    <ligand>
        <name>Zn(2+)</name>
        <dbReference type="ChEBI" id="CHEBI:29105"/>
    </ligand>
</feature>
<comment type="similarity">
    <text evidence="1">Belongs to the Fur family.</text>
</comment>
<feature type="binding site" evidence="7">
    <location>
        <position position="155"/>
    </location>
    <ligand>
        <name>Zn(2+)</name>
        <dbReference type="ChEBI" id="CHEBI:29105"/>
    </ligand>
</feature>
<keyword evidence="2" id="KW-0678">Repressor</keyword>
<organism evidence="8 9">
    <name type="scientific">Geoalkalibacter ferrihydriticus DSM 17813</name>
    <dbReference type="NCBI Taxonomy" id="1121915"/>
    <lineage>
        <taxon>Bacteria</taxon>
        <taxon>Pseudomonadati</taxon>
        <taxon>Thermodesulfobacteriota</taxon>
        <taxon>Desulfuromonadia</taxon>
        <taxon>Desulfuromonadales</taxon>
        <taxon>Geoalkalibacteraceae</taxon>
        <taxon>Geoalkalibacter</taxon>
    </lineage>
</organism>
<dbReference type="Pfam" id="PF01475">
    <property type="entry name" value="FUR"/>
    <property type="match status" value="1"/>
</dbReference>
<evidence type="ECO:0000256" key="4">
    <source>
        <dbReference type="ARBA" id="ARBA00023015"/>
    </source>
</evidence>
<dbReference type="AlphaFoldDB" id="A0A0C2DPX0"/>
<dbReference type="GO" id="GO:0005829">
    <property type="term" value="C:cytosol"/>
    <property type="evidence" value="ECO:0007669"/>
    <property type="project" value="TreeGrafter"/>
</dbReference>
<evidence type="ECO:0000256" key="6">
    <source>
        <dbReference type="ARBA" id="ARBA00023163"/>
    </source>
</evidence>
<sequence>MRPAPDHLFPSQDHDHATCVATALDTAETICRARGVRLTELRRRVLELVWSNHKPVGAYALLARLQENGSAAPPTVYRALDFLLEQGLIHRVSSLNAFVGCARPGEDHSGQFLICEQCQNLVELDDADISAAIARGSSASGFAPRLQTVEILGLCPQCRD</sequence>
<dbReference type="Proteomes" id="UP000035068">
    <property type="component" value="Unassembled WGS sequence"/>
</dbReference>
<dbReference type="InterPro" id="IPR043135">
    <property type="entry name" value="Fur_C"/>
</dbReference>
<evidence type="ECO:0000256" key="5">
    <source>
        <dbReference type="ARBA" id="ARBA00023125"/>
    </source>
</evidence>
<feature type="binding site" evidence="7">
    <location>
        <position position="115"/>
    </location>
    <ligand>
        <name>Zn(2+)</name>
        <dbReference type="ChEBI" id="CHEBI:29105"/>
    </ligand>
</feature>
<gene>
    <name evidence="8" type="ORF">GFER_16785</name>
</gene>
<accession>A0A0C2DPX0</accession>
<dbReference type="SUPFAM" id="SSF46785">
    <property type="entry name" value="Winged helix' DNA-binding domain"/>
    <property type="match status" value="1"/>
</dbReference>
<evidence type="ECO:0000313" key="9">
    <source>
        <dbReference type="Proteomes" id="UP000035068"/>
    </source>
</evidence>
<dbReference type="GO" id="GO:1900376">
    <property type="term" value="P:regulation of secondary metabolite biosynthetic process"/>
    <property type="evidence" value="ECO:0007669"/>
    <property type="project" value="TreeGrafter"/>
</dbReference>
<evidence type="ECO:0000256" key="7">
    <source>
        <dbReference type="PIRSR" id="PIRSR602481-1"/>
    </source>
</evidence>
<dbReference type="GO" id="GO:0000976">
    <property type="term" value="F:transcription cis-regulatory region binding"/>
    <property type="evidence" value="ECO:0007669"/>
    <property type="project" value="TreeGrafter"/>
</dbReference>
<evidence type="ECO:0000256" key="3">
    <source>
        <dbReference type="ARBA" id="ARBA00022833"/>
    </source>
</evidence>
<dbReference type="InterPro" id="IPR002481">
    <property type="entry name" value="FUR"/>
</dbReference>
<dbReference type="Gene3D" id="1.10.10.10">
    <property type="entry name" value="Winged helix-like DNA-binding domain superfamily/Winged helix DNA-binding domain"/>
    <property type="match status" value="1"/>
</dbReference>
<reference evidence="8 9" key="1">
    <citation type="submission" date="2014-12" db="EMBL/GenBank/DDBJ databases">
        <title>Genomes of Geoalkalibacter ferrihydriticus and Geoalkalibacter subterraneus, two haloalkaliphilic metal-reducing members of the Geobacteraceae.</title>
        <authorList>
            <person name="Badalamenti J.P."/>
            <person name="Torres C.I."/>
            <person name="Krajmalnik-Brown R."/>
            <person name="Bond D.R."/>
        </authorList>
    </citation>
    <scope>NUCLEOTIDE SEQUENCE [LARGE SCALE GENOMIC DNA]</scope>
    <source>
        <strain evidence="8 9">DSM 17813</strain>
    </source>
</reference>
<proteinExistence type="inferred from homology"/>
<dbReference type="Gene3D" id="3.30.1490.190">
    <property type="match status" value="1"/>
</dbReference>
<keyword evidence="7" id="KW-0479">Metal-binding</keyword>
<keyword evidence="9" id="KW-1185">Reference proteome</keyword>
<protein>
    <submittedName>
        <fullName evidence="8">Fur family transcriptional regulator</fullName>
    </submittedName>
</protein>
<dbReference type="RefSeq" id="WP_040101197.1">
    <property type="nucleotide sequence ID" value="NZ_JWJD01000011.1"/>
</dbReference>
<feature type="binding site" evidence="7">
    <location>
        <position position="118"/>
    </location>
    <ligand>
        <name>Zn(2+)</name>
        <dbReference type="ChEBI" id="CHEBI:29105"/>
    </ligand>
</feature>
<evidence type="ECO:0000256" key="2">
    <source>
        <dbReference type="ARBA" id="ARBA00022491"/>
    </source>
</evidence>
<name>A0A0C2DPX0_9BACT</name>
<dbReference type="InterPro" id="IPR036388">
    <property type="entry name" value="WH-like_DNA-bd_sf"/>
</dbReference>
<dbReference type="CDD" id="cd07153">
    <property type="entry name" value="Fur_like"/>
    <property type="match status" value="1"/>
</dbReference>
<evidence type="ECO:0000313" key="8">
    <source>
        <dbReference type="EMBL" id="KIH75434.1"/>
    </source>
</evidence>
<dbReference type="GO" id="GO:0008270">
    <property type="term" value="F:zinc ion binding"/>
    <property type="evidence" value="ECO:0007669"/>
    <property type="project" value="TreeGrafter"/>
</dbReference>
<dbReference type="EMBL" id="JWJD01000011">
    <property type="protein sequence ID" value="KIH75434.1"/>
    <property type="molecule type" value="Genomic_DNA"/>
</dbReference>
<keyword evidence="6" id="KW-0804">Transcription</keyword>
<keyword evidence="3 7" id="KW-0862">Zinc</keyword>
<dbReference type="GO" id="GO:0003700">
    <property type="term" value="F:DNA-binding transcription factor activity"/>
    <property type="evidence" value="ECO:0007669"/>
    <property type="project" value="InterPro"/>
</dbReference>
<keyword evidence="5" id="KW-0238">DNA-binding</keyword>
<comment type="caution">
    <text evidence="8">The sequence shown here is derived from an EMBL/GenBank/DDBJ whole genome shotgun (WGS) entry which is preliminary data.</text>
</comment>
<dbReference type="InterPro" id="IPR036390">
    <property type="entry name" value="WH_DNA-bd_sf"/>
</dbReference>
<keyword evidence="4" id="KW-0805">Transcription regulation</keyword>